<keyword evidence="1" id="KW-1133">Transmembrane helix</keyword>
<dbReference type="AlphaFoldDB" id="A0A319ED51"/>
<proteinExistence type="predicted"/>
<name>A0A319ED51_ASPSB</name>
<protein>
    <submittedName>
        <fullName evidence="2">Uncharacterized protein</fullName>
    </submittedName>
</protein>
<accession>A0A319ED51</accession>
<evidence type="ECO:0000256" key="1">
    <source>
        <dbReference type="SAM" id="Phobius"/>
    </source>
</evidence>
<evidence type="ECO:0000313" key="2">
    <source>
        <dbReference type="EMBL" id="PYI05775.1"/>
    </source>
</evidence>
<keyword evidence="1" id="KW-0472">Membrane</keyword>
<dbReference type="Proteomes" id="UP000248423">
    <property type="component" value="Unassembled WGS sequence"/>
</dbReference>
<sequence length="129" mass="14462">MESDDDVMTCFRCSFISCLCEVEVCGLSSAGSVYFRGHGRGFDLVVSFQRDGSGIESSAPFYKYISRNRSTGKATCLVFSIFYLLVLMHWPAICNGGLRLDHSTVLNYTRSSGNEPSDRMTACFFIQYR</sequence>
<feature type="transmembrane region" description="Helical" evidence="1">
    <location>
        <begin position="74"/>
        <end position="93"/>
    </location>
</feature>
<reference evidence="2 3" key="1">
    <citation type="submission" date="2018-02" db="EMBL/GenBank/DDBJ databases">
        <title>The genomes of Aspergillus section Nigri reveals drivers in fungal speciation.</title>
        <authorList>
            <consortium name="DOE Joint Genome Institute"/>
            <person name="Vesth T.C."/>
            <person name="Nybo J."/>
            <person name="Theobald S."/>
            <person name="Brandl J."/>
            <person name="Frisvad J.C."/>
            <person name="Nielsen K.F."/>
            <person name="Lyhne E.K."/>
            <person name="Kogle M.E."/>
            <person name="Kuo A."/>
            <person name="Riley R."/>
            <person name="Clum A."/>
            <person name="Nolan M."/>
            <person name="Lipzen A."/>
            <person name="Salamov A."/>
            <person name="Henrissat B."/>
            <person name="Wiebenga A."/>
            <person name="De vries R.P."/>
            <person name="Grigoriev I.V."/>
            <person name="Mortensen U.H."/>
            <person name="Andersen M.R."/>
            <person name="Baker S.E."/>
        </authorList>
    </citation>
    <scope>NUCLEOTIDE SEQUENCE [LARGE SCALE GENOMIC DNA]</scope>
    <source>
        <strain evidence="2 3">CBS 121057</strain>
    </source>
</reference>
<dbReference type="EMBL" id="KZ826355">
    <property type="protein sequence ID" value="PYI05775.1"/>
    <property type="molecule type" value="Genomic_DNA"/>
</dbReference>
<keyword evidence="3" id="KW-1185">Reference proteome</keyword>
<evidence type="ECO:0000313" key="3">
    <source>
        <dbReference type="Proteomes" id="UP000248423"/>
    </source>
</evidence>
<gene>
    <name evidence="2" type="ORF">BO78DRAFT_141121</name>
</gene>
<dbReference type="VEuPathDB" id="FungiDB:BO78DRAFT_141121"/>
<keyword evidence="1" id="KW-0812">Transmembrane</keyword>
<organism evidence="2 3">
    <name type="scientific">Aspergillus sclerotiicarbonarius (strain CBS 121057 / IBT 28362)</name>
    <dbReference type="NCBI Taxonomy" id="1448318"/>
    <lineage>
        <taxon>Eukaryota</taxon>
        <taxon>Fungi</taxon>
        <taxon>Dikarya</taxon>
        <taxon>Ascomycota</taxon>
        <taxon>Pezizomycotina</taxon>
        <taxon>Eurotiomycetes</taxon>
        <taxon>Eurotiomycetidae</taxon>
        <taxon>Eurotiales</taxon>
        <taxon>Aspergillaceae</taxon>
        <taxon>Aspergillus</taxon>
        <taxon>Aspergillus subgen. Circumdati</taxon>
    </lineage>
</organism>